<comment type="caution">
    <text evidence="1">The sequence shown here is derived from an EMBL/GenBank/DDBJ whole genome shotgun (WGS) entry which is preliminary data.</text>
</comment>
<proteinExistence type="predicted"/>
<organism evidence="1">
    <name type="scientific">marine sediment metagenome</name>
    <dbReference type="NCBI Taxonomy" id="412755"/>
    <lineage>
        <taxon>unclassified sequences</taxon>
        <taxon>metagenomes</taxon>
        <taxon>ecological metagenomes</taxon>
    </lineage>
</organism>
<gene>
    <name evidence="1" type="ORF">LCGC14_0829550</name>
</gene>
<dbReference type="EMBL" id="LAZR01002373">
    <property type="protein sequence ID" value="KKN30880.1"/>
    <property type="molecule type" value="Genomic_DNA"/>
</dbReference>
<evidence type="ECO:0000313" key="1">
    <source>
        <dbReference type="EMBL" id="KKN30880.1"/>
    </source>
</evidence>
<dbReference type="AlphaFoldDB" id="A0A0F9PGD4"/>
<accession>A0A0F9PGD4</accession>
<protein>
    <submittedName>
        <fullName evidence="1">Uncharacterized protein</fullName>
    </submittedName>
</protein>
<name>A0A0F9PGD4_9ZZZZ</name>
<reference evidence="1" key="1">
    <citation type="journal article" date="2015" name="Nature">
        <title>Complex archaea that bridge the gap between prokaryotes and eukaryotes.</title>
        <authorList>
            <person name="Spang A."/>
            <person name="Saw J.H."/>
            <person name="Jorgensen S.L."/>
            <person name="Zaremba-Niedzwiedzka K."/>
            <person name="Martijn J."/>
            <person name="Lind A.E."/>
            <person name="van Eijk R."/>
            <person name="Schleper C."/>
            <person name="Guy L."/>
            <person name="Ettema T.J."/>
        </authorList>
    </citation>
    <scope>NUCLEOTIDE SEQUENCE</scope>
</reference>
<sequence length="175" mass="20685">MLTHMFRRSIYADWAMTWLDQHLPRRPAGVAVDERGTLVMELADDDEEEDTWRWAPDHLMKRLRQSDSTAQTIYCCWQLCRHYDDRQETSVVVTKELATRLGVEIEPTVWYWADQHDVLVTEATVVGEPKTITDVNTKQTDANVQSITLQPSRWLHRVLWEHLKLRAFPQQEQVR</sequence>